<keyword evidence="2" id="KW-0812">Transmembrane</keyword>
<gene>
    <name evidence="3" type="ORF">CROQUDRAFT_131365</name>
</gene>
<feature type="region of interest" description="Disordered" evidence="1">
    <location>
        <begin position="643"/>
        <end position="665"/>
    </location>
</feature>
<feature type="compositionally biased region" description="Polar residues" evidence="1">
    <location>
        <begin position="537"/>
        <end position="561"/>
    </location>
</feature>
<organism evidence="3 4">
    <name type="scientific">Cronartium quercuum f. sp. fusiforme G11</name>
    <dbReference type="NCBI Taxonomy" id="708437"/>
    <lineage>
        <taxon>Eukaryota</taxon>
        <taxon>Fungi</taxon>
        <taxon>Dikarya</taxon>
        <taxon>Basidiomycota</taxon>
        <taxon>Pucciniomycotina</taxon>
        <taxon>Pucciniomycetes</taxon>
        <taxon>Pucciniales</taxon>
        <taxon>Coleosporiaceae</taxon>
        <taxon>Cronartium</taxon>
    </lineage>
</organism>
<dbReference type="EMBL" id="MU167229">
    <property type="protein sequence ID" value="KAG0149217.1"/>
    <property type="molecule type" value="Genomic_DNA"/>
</dbReference>
<dbReference type="AlphaFoldDB" id="A0A9P6NPC7"/>
<evidence type="ECO:0000256" key="1">
    <source>
        <dbReference type="SAM" id="MobiDB-lite"/>
    </source>
</evidence>
<evidence type="ECO:0000313" key="4">
    <source>
        <dbReference type="Proteomes" id="UP000886653"/>
    </source>
</evidence>
<feature type="compositionally biased region" description="Polar residues" evidence="1">
    <location>
        <begin position="411"/>
        <end position="422"/>
    </location>
</feature>
<comment type="caution">
    <text evidence="3">The sequence shown here is derived from an EMBL/GenBank/DDBJ whole genome shotgun (WGS) entry which is preliminary data.</text>
</comment>
<feature type="region of interest" description="Disordered" evidence="1">
    <location>
        <begin position="178"/>
        <end position="202"/>
    </location>
</feature>
<feature type="transmembrane region" description="Helical" evidence="2">
    <location>
        <begin position="31"/>
        <end position="53"/>
    </location>
</feature>
<feature type="compositionally biased region" description="Polar residues" evidence="1">
    <location>
        <begin position="643"/>
        <end position="659"/>
    </location>
</feature>
<feature type="region of interest" description="Disordered" evidence="1">
    <location>
        <begin position="121"/>
        <end position="145"/>
    </location>
</feature>
<proteinExistence type="predicted"/>
<keyword evidence="4" id="KW-1185">Reference proteome</keyword>
<protein>
    <submittedName>
        <fullName evidence="3">Uncharacterized protein</fullName>
    </submittedName>
</protein>
<name>A0A9P6NPC7_9BASI</name>
<reference evidence="3" key="1">
    <citation type="submission" date="2013-11" db="EMBL/GenBank/DDBJ databases">
        <title>Genome sequence of the fusiform rust pathogen reveals effectors for host alternation and coevolution with pine.</title>
        <authorList>
            <consortium name="DOE Joint Genome Institute"/>
            <person name="Smith K."/>
            <person name="Pendleton A."/>
            <person name="Kubisiak T."/>
            <person name="Anderson C."/>
            <person name="Salamov A."/>
            <person name="Aerts A."/>
            <person name="Riley R."/>
            <person name="Clum A."/>
            <person name="Lindquist E."/>
            <person name="Ence D."/>
            <person name="Campbell M."/>
            <person name="Kronenberg Z."/>
            <person name="Feau N."/>
            <person name="Dhillon B."/>
            <person name="Hamelin R."/>
            <person name="Burleigh J."/>
            <person name="Smith J."/>
            <person name="Yandell M."/>
            <person name="Nelson C."/>
            <person name="Grigoriev I."/>
            <person name="Davis J."/>
        </authorList>
    </citation>
    <scope>NUCLEOTIDE SEQUENCE</scope>
    <source>
        <strain evidence="3">G11</strain>
    </source>
</reference>
<feature type="compositionally biased region" description="Polar residues" evidence="1">
    <location>
        <begin position="437"/>
        <end position="458"/>
    </location>
</feature>
<accession>A0A9P6NPC7</accession>
<dbReference type="Proteomes" id="UP000886653">
    <property type="component" value="Unassembled WGS sequence"/>
</dbReference>
<keyword evidence="2" id="KW-0472">Membrane</keyword>
<feature type="compositionally biased region" description="Polar residues" evidence="1">
    <location>
        <begin position="475"/>
        <end position="512"/>
    </location>
</feature>
<sequence>MAETFKPSVTSNYPWPSDQDDKDRGLILTRVLALSFGCLAVVAVISLTIILIMCVKKGYLQSDLTRNTQTSKRENCRMDSVSLNGAELGKVISIIEDSAEHEEESSAAQFPSFASNNINIPERPLRVSNPHGSGQQHPGKNAGAHHMNGSVYTHHSFSLNPLHFSAFTVRFPSIFDGNKKSAPPKRPETSSSFGNQVWEEPNDVSDVVRPNYSSSVLKSQDGQTRLSHLNEKNTCQDIESLRISSQHFNRRTTDPKPAIDTRVSTETSISKSEADIKLQEGNMNNLVQVPEAIAKNENRSKFKKSIIRFMGLFKSQDVENKQDTDLDFLHGNAEIHTYKRNLLRAKRISSTTIPTAHKVSAWAKGIEERAGEVNKFQGESRRGSRFSFKGTDLTSCDDGNLGIVPTVILSETSSTKGQSQSDTKIHEGSIEKYTYNPPRNSLASATPETRLTAQSSLHSGDLTCSLDNPKISAPEASSNMSSTASHENSGNSLWEKSTDTQTASSAPDTSVQDLPRAEAEPGRIFSTRIDLKRDEPPTSSSSHLDQSPATQQESSTHQIQEELVTSTDSLIATTKDGKKIEFPKVPYTLSKTPKDDVLQMNSLVIPAMNVPVYTAEISPFLSDSPVEISNDDSMATALCNKPTSTSASVLETSSAQTQIPEKKKK</sequence>
<evidence type="ECO:0000313" key="3">
    <source>
        <dbReference type="EMBL" id="KAG0149217.1"/>
    </source>
</evidence>
<feature type="region of interest" description="Disordered" evidence="1">
    <location>
        <begin position="411"/>
        <end position="561"/>
    </location>
</feature>
<keyword evidence="2" id="KW-1133">Transmembrane helix</keyword>
<evidence type="ECO:0000256" key="2">
    <source>
        <dbReference type="SAM" id="Phobius"/>
    </source>
</evidence>